<feature type="compositionally biased region" description="Basic and acidic residues" evidence="13">
    <location>
        <begin position="607"/>
        <end position="620"/>
    </location>
</feature>
<dbReference type="Proteomes" id="UP000182259">
    <property type="component" value="Chromosome V"/>
</dbReference>
<dbReference type="PANTHER" id="PTHR10340:SF55">
    <property type="entry name" value="ENDOPOLYPHOSPHATASE"/>
    <property type="match status" value="1"/>
</dbReference>
<dbReference type="CDD" id="cd00842">
    <property type="entry name" value="MPP_ASMase"/>
    <property type="match status" value="1"/>
</dbReference>
<evidence type="ECO:0000313" key="15">
    <source>
        <dbReference type="EMBL" id="SGZ57114.1"/>
    </source>
</evidence>
<dbReference type="GO" id="GO:0006798">
    <property type="term" value="P:polyphosphate catabolic process"/>
    <property type="evidence" value="ECO:0007669"/>
    <property type="project" value="TreeGrafter"/>
</dbReference>
<evidence type="ECO:0000256" key="4">
    <source>
        <dbReference type="ARBA" id="ARBA00014458"/>
    </source>
</evidence>
<dbReference type="Pfam" id="PF00149">
    <property type="entry name" value="Metallophos"/>
    <property type="match status" value="1"/>
</dbReference>
<evidence type="ECO:0000256" key="6">
    <source>
        <dbReference type="ARBA" id="ARBA00022692"/>
    </source>
</evidence>
<feature type="domain" description="Calcineurin-like phosphoesterase" evidence="14">
    <location>
        <begin position="82"/>
        <end position="302"/>
    </location>
</feature>
<keyword evidence="8" id="KW-0735">Signal-anchor</keyword>
<evidence type="ECO:0000256" key="3">
    <source>
        <dbReference type="ARBA" id="ARBA00012459"/>
    </source>
</evidence>
<dbReference type="InterPro" id="IPR012358">
    <property type="entry name" value="EndopolyPtase_N1"/>
</dbReference>
<evidence type="ECO:0000256" key="12">
    <source>
        <dbReference type="PIRNR" id="PIRNR027093"/>
    </source>
</evidence>
<dbReference type="PIRSF" id="PIRSF027093">
    <property type="entry name" value="EndopolyPtase_N1"/>
    <property type="match status" value="1"/>
</dbReference>
<dbReference type="GO" id="GO:0000298">
    <property type="term" value="F:endopolyphosphatase activity"/>
    <property type="evidence" value="ECO:0007669"/>
    <property type="project" value="UniProtKB-EC"/>
</dbReference>
<evidence type="ECO:0000256" key="7">
    <source>
        <dbReference type="ARBA" id="ARBA00022801"/>
    </source>
</evidence>
<dbReference type="EC" id="3.6.1.10" evidence="3 12"/>
<dbReference type="EMBL" id="LT635768">
    <property type="protein sequence ID" value="SGZ57114.1"/>
    <property type="molecule type" value="Genomic_DNA"/>
</dbReference>
<accession>A0A1L0C2U6</accession>
<evidence type="ECO:0000256" key="9">
    <source>
        <dbReference type="ARBA" id="ARBA00022989"/>
    </source>
</evidence>
<dbReference type="AlphaFoldDB" id="A0A1L0C2U6"/>
<feature type="region of interest" description="Disordered" evidence="13">
    <location>
        <begin position="601"/>
        <end position="620"/>
    </location>
</feature>
<comment type="function">
    <text evidence="12">Catalyzes the hydrolysis of inorganic polyphosphate (polyP) chains of many hundreds of phosphate residues into shorter lengths.</text>
</comment>
<keyword evidence="11" id="KW-0325">Glycoprotein</keyword>
<dbReference type="GO" id="GO:0005774">
    <property type="term" value="C:vacuolar membrane"/>
    <property type="evidence" value="ECO:0007669"/>
    <property type="project" value="UniProtKB-SubCell"/>
</dbReference>
<keyword evidence="5 12" id="KW-0926">Vacuole</keyword>
<sequence length="651" mass="74708">MSSRIVLAILAALAASFLVLSSSLSVPLFLLAASPRTSTVKYTSVPLSTEQKEHLKRLGLTPKNPVNITDPLTGATRTIHGRFVHITDMHPDSHYKPGSLHDEMCHSGKGESGKYGDAILGCDSPMELVEETIDWVADNLKDKVDFIVWTGDNMRHDNDRKHPRTELSIFEMNEIMANMMHDKFGTLPIPSLGNNDVFPHNLFAPGPTLQTREFFKVWQKFIPQLQLHIFNSGAYFFQEVIPNQLAVLSINTLYLFQSNPLVDSCDRKKDPGYKLFLWLGNVLKEMRKRKMKVWLTGHVPPNAKNYDISCLRKYIAWTHEFRDVIVGGLYGHMNIDHFIPLDSVQAYKSLQKKFKNEKFDFSTFDDDISAEEIDDTPDLELEDLYKIFNSPIYNDDADSELGFNFDFSNNVRIEGGIPSGKVEYLESLREAYYANVKGIKKSGKNSERYSIVHVTASVVPTFNPGVRVWEYNITELCDIETLQVESWDDFFTRIDGILDADDDSEDEGFSIFKKKKKDKTFPPKMPADAKLGPGYVPQLFTPERYVQYYLDLDAVNKGDKKFEYEIEYCTDDPFLEMKDSTVGEWLKMARELGDPIKRLKKNKAKKGKDEKREVEETKKSKDLDDDFLEQLWELFLQYTFVSSGYEHRGYG</sequence>
<keyword evidence="10 12" id="KW-0472">Membrane</keyword>
<reference evidence="15 16" key="1">
    <citation type="submission" date="2016-10" db="EMBL/GenBank/DDBJ databases">
        <authorList>
            <person name="de Groot N.N."/>
        </authorList>
    </citation>
    <scope>NUCLEOTIDE SEQUENCE [LARGE SCALE GENOMIC DNA]</scope>
    <source>
        <strain evidence="15 16">PYCC 4715</strain>
    </source>
</reference>
<comment type="catalytic activity">
    <reaction evidence="12">
        <text>[phosphate](n+1) + n H2O = (n+1) phosphate + n H(+)</text>
        <dbReference type="Rhea" id="RHEA:22452"/>
        <dbReference type="Rhea" id="RHEA-COMP:14280"/>
        <dbReference type="ChEBI" id="CHEBI:15377"/>
        <dbReference type="ChEBI" id="CHEBI:15378"/>
        <dbReference type="ChEBI" id="CHEBI:16838"/>
        <dbReference type="ChEBI" id="CHEBI:43474"/>
        <dbReference type="EC" id="3.6.1.10"/>
    </reaction>
</comment>
<dbReference type="PANTHER" id="PTHR10340">
    <property type="entry name" value="SPHINGOMYELIN PHOSPHODIESTERASE"/>
    <property type="match status" value="1"/>
</dbReference>
<evidence type="ECO:0000256" key="13">
    <source>
        <dbReference type="SAM" id="MobiDB-lite"/>
    </source>
</evidence>
<evidence type="ECO:0000256" key="5">
    <source>
        <dbReference type="ARBA" id="ARBA00022554"/>
    </source>
</evidence>
<organism evidence="15 16">
    <name type="scientific">Sungouiella intermedia</name>
    <dbReference type="NCBI Taxonomy" id="45354"/>
    <lineage>
        <taxon>Eukaryota</taxon>
        <taxon>Fungi</taxon>
        <taxon>Dikarya</taxon>
        <taxon>Ascomycota</taxon>
        <taxon>Saccharomycotina</taxon>
        <taxon>Pichiomycetes</taxon>
        <taxon>Metschnikowiaceae</taxon>
        <taxon>Sungouiella</taxon>
    </lineage>
</organism>
<dbReference type="GO" id="GO:0000324">
    <property type="term" value="C:fungal-type vacuole"/>
    <property type="evidence" value="ECO:0007669"/>
    <property type="project" value="TreeGrafter"/>
</dbReference>
<evidence type="ECO:0000256" key="10">
    <source>
        <dbReference type="ARBA" id="ARBA00023136"/>
    </source>
</evidence>
<comment type="similarity">
    <text evidence="2">Belongs to the endopolyphosphatase PPN1 family.</text>
</comment>
<comment type="subcellular location">
    <subcellularLocation>
        <location evidence="1">Vacuole membrane</location>
        <topology evidence="1">Single-pass type II membrane protein</topology>
    </subcellularLocation>
</comment>
<keyword evidence="9" id="KW-1133">Transmembrane helix</keyword>
<proteinExistence type="inferred from homology"/>
<name>A0A1L0C2U6_9ASCO</name>
<evidence type="ECO:0000256" key="2">
    <source>
        <dbReference type="ARBA" id="ARBA00010399"/>
    </source>
</evidence>
<keyword evidence="6" id="KW-0812">Transmembrane</keyword>
<dbReference type="GO" id="GO:0008081">
    <property type="term" value="F:phosphoric diester hydrolase activity"/>
    <property type="evidence" value="ECO:0007669"/>
    <property type="project" value="TreeGrafter"/>
</dbReference>
<dbReference type="GO" id="GO:0004309">
    <property type="term" value="F:exopolyphosphatase activity"/>
    <property type="evidence" value="ECO:0007669"/>
    <property type="project" value="TreeGrafter"/>
</dbReference>
<evidence type="ECO:0000259" key="14">
    <source>
        <dbReference type="Pfam" id="PF00149"/>
    </source>
</evidence>
<keyword evidence="7 12" id="KW-0378">Hydrolase</keyword>
<dbReference type="InterPro" id="IPR041805">
    <property type="entry name" value="ASMase/PPN1_MPP"/>
</dbReference>
<evidence type="ECO:0000313" key="16">
    <source>
        <dbReference type="Proteomes" id="UP000182259"/>
    </source>
</evidence>
<protein>
    <recommendedName>
        <fullName evidence="4 12">Endopolyphosphatase</fullName>
        <ecNumber evidence="3 12">3.6.1.10</ecNumber>
    </recommendedName>
</protein>
<dbReference type="InterPro" id="IPR004843">
    <property type="entry name" value="Calcineurin-like_PHP"/>
</dbReference>
<evidence type="ECO:0000256" key="1">
    <source>
        <dbReference type="ARBA" id="ARBA00004576"/>
    </source>
</evidence>
<evidence type="ECO:0000256" key="8">
    <source>
        <dbReference type="ARBA" id="ARBA00022968"/>
    </source>
</evidence>
<dbReference type="InterPro" id="IPR029052">
    <property type="entry name" value="Metallo-depent_PP-like"/>
</dbReference>
<evidence type="ECO:0000256" key="11">
    <source>
        <dbReference type="ARBA" id="ARBA00023180"/>
    </source>
</evidence>
<gene>
    <name evidence="15" type="ORF">SAMEA4029009_CIC11G00000000060</name>
</gene>
<dbReference type="SUPFAM" id="SSF56300">
    <property type="entry name" value="Metallo-dependent phosphatases"/>
    <property type="match status" value="1"/>
</dbReference>